<keyword evidence="2" id="KW-1185">Reference proteome</keyword>
<dbReference type="EMBL" id="JAKVTW010000001">
    <property type="protein sequence ID" value="MCH4810392.1"/>
    <property type="molecule type" value="Genomic_DNA"/>
</dbReference>
<evidence type="ECO:0000313" key="1">
    <source>
        <dbReference type="EMBL" id="MCH4810392.1"/>
    </source>
</evidence>
<evidence type="ECO:0000313" key="2">
    <source>
        <dbReference type="Proteomes" id="UP001320609"/>
    </source>
</evidence>
<reference evidence="1 2" key="1">
    <citation type="submission" date="2022-03" db="EMBL/GenBank/DDBJ databases">
        <title>Genomic signatures underlying metal tolerance in selected Arctic bacterial isolates.</title>
        <authorList>
            <person name="Thomas F.A."/>
            <person name="Venkatachalam S."/>
            <person name="Krishnan K.P."/>
        </authorList>
    </citation>
    <scope>NUCLEOTIDE SEQUENCE [LARGE SCALE GENOMIC DNA]</scope>
    <source>
        <strain evidence="1 2">HM116</strain>
    </source>
</reference>
<name>A0ABS9S2Q4_9GAMM</name>
<dbReference type="RefSeq" id="WP_240716671.1">
    <property type="nucleotide sequence ID" value="NZ_JAKVTW010000001.1"/>
</dbReference>
<proteinExistence type="predicted"/>
<sequence length="321" mass="37031">MEAENWKDDVLKFIGGYVEHDTDLNSLRLLLLKNKPSCLYRYRSGSNFDLDALKKGYEWLSYPDDYNDPFDARMFYDTEETILPALNNHFNKTLDPQSKAMIEVLTGNKELDIYGGRPDKQVIEKARKLHGLRFSSMEKLCEDFAAHCKDRTDNLESHMDKKIRNMSLICSFTTHHSNHLMWAHYSNSYKGFCLEYNFSKFLLNDGLILPVSYYKSPLDVTDLLIRSGLKEKGAMHRAAIGSALVKGTAWEYEDEWRYISYSEKTTRELNGLQLNRVLLGCNASDELTNKVVEICKNRGIEVVTKKRSSISFDLVDGERLA</sequence>
<accession>A0ABS9S2Q4</accession>
<protein>
    <submittedName>
        <fullName evidence="1">DUF2971 domain-containing protein</fullName>
    </submittedName>
</protein>
<dbReference type="Proteomes" id="UP001320609">
    <property type="component" value="Unassembled WGS sequence"/>
</dbReference>
<organism evidence="1 2">
    <name type="scientific">Vreelandella neptunia</name>
    <dbReference type="NCBI Taxonomy" id="115551"/>
    <lineage>
        <taxon>Bacteria</taxon>
        <taxon>Pseudomonadati</taxon>
        <taxon>Pseudomonadota</taxon>
        <taxon>Gammaproteobacteria</taxon>
        <taxon>Oceanospirillales</taxon>
        <taxon>Halomonadaceae</taxon>
        <taxon>Vreelandella</taxon>
    </lineage>
</organism>
<dbReference type="InterPro" id="IPR021352">
    <property type="entry name" value="DUF2971"/>
</dbReference>
<comment type="caution">
    <text evidence="1">The sequence shown here is derived from an EMBL/GenBank/DDBJ whole genome shotgun (WGS) entry which is preliminary data.</text>
</comment>
<dbReference type="Pfam" id="PF11185">
    <property type="entry name" value="DUF2971"/>
    <property type="match status" value="1"/>
</dbReference>
<gene>
    <name evidence="1" type="ORF">MLE19_03515</name>
</gene>